<gene>
    <name evidence="2" type="ORF">MTE01_25430</name>
</gene>
<organism evidence="2 3">
    <name type="scientific">Microbacterium testaceum</name>
    <name type="common">Aureobacterium testaceum</name>
    <name type="synonym">Brevibacterium testaceum</name>
    <dbReference type="NCBI Taxonomy" id="2033"/>
    <lineage>
        <taxon>Bacteria</taxon>
        <taxon>Bacillati</taxon>
        <taxon>Actinomycetota</taxon>
        <taxon>Actinomycetes</taxon>
        <taxon>Micrococcales</taxon>
        <taxon>Microbacteriaceae</taxon>
        <taxon>Microbacterium</taxon>
    </lineage>
</organism>
<evidence type="ECO:0000313" key="2">
    <source>
        <dbReference type="EMBL" id="GEB46598.1"/>
    </source>
</evidence>
<dbReference type="GeneID" id="57145231"/>
<protein>
    <submittedName>
        <fullName evidence="2">Uncharacterized protein</fullName>
    </submittedName>
</protein>
<dbReference type="EMBL" id="BJML01000008">
    <property type="protein sequence ID" value="GEB46598.1"/>
    <property type="molecule type" value="Genomic_DNA"/>
</dbReference>
<name>A0A4Y3QQB6_MICTE</name>
<dbReference type="RefSeq" id="WP_141377868.1">
    <property type="nucleotide sequence ID" value="NZ_BJML01000008.1"/>
</dbReference>
<dbReference type="Proteomes" id="UP000319525">
    <property type="component" value="Unassembled WGS sequence"/>
</dbReference>
<evidence type="ECO:0000256" key="1">
    <source>
        <dbReference type="SAM" id="SignalP"/>
    </source>
</evidence>
<proteinExistence type="predicted"/>
<sequence>MRRALVLVASCMSICLLAGCGWVRPDVVDRADDVSVTGGTCRIEWWLAALNDGATGEAWGVAREALASSRVDEAQLSEWRELLLLDDDVTWPSPGRLDGAAHREAVRADVRDALAVAGFLDSDRVIEVFSSQLCTV</sequence>
<keyword evidence="1" id="KW-0732">Signal</keyword>
<dbReference type="OrthoDB" id="5082348at2"/>
<dbReference type="PROSITE" id="PS51257">
    <property type="entry name" value="PROKAR_LIPOPROTEIN"/>
    <property type="match status" value="1"/>
</dbReference>
<dbReference type="AlphaFoldDB" id="A0A4Y3QQB6"/>
<feature type="signal peptide" evidence="1">
    <location>
        <begin position="1"/>
        <end position="18"/>
    </location>
</feature>
<accession>A0A4Y3QQB6</accession>
<evidence type="ECO:0000313" key="3">
    <source>
        <dbReference type="Proteomes" id="UP000319525"/>
    </source>
</evidence>
<reference evidence="2 3" key="1">
    <citation type="submission" date="2019-06" db="EMBL/GenBank/DDBJ databases">
        <title>Whole genome shotgun sequence of Microbacterium testaceum NBRC 12675.</title>
        <authorList>
            <person name="Hosoyama A."/>
            <person name="Uohara A."/>
            <person name="Ohji S."/>
            <person name="Ichikawa N."/>
        </authorList>
    </citation>
    <scope>NUCLEOTIDE SEQUENCE [LARGE SCALE GENOMIC DNA]</scope>
    <source>
        <strain evidence="2 3">NBRC 12675</strain>
    </source>
</reference>
<comment type="caution">
    <text evidence="2">The sequence shown here is derived from an EMBL/GenBank/DDBJ whole genome shotgun (WGS) entry which is preliminary data.</text>
</comment>
<feature type="chain" id="PRO_5038667779" evidence="1">
    <location>
        <begin position="19"/>
        <end position="136"/>
    </location>
</feature>